<name>A0A1B0BLP7_9MUSC</name>
<feature type="compositionally biased region" description="Polar residues" evidence="3">
    <location>
        <begin position="290"/>
        <end position="314"/>
    </location>
</feature>
<feature type="compositionally biased region" description="Low complexity" evidence="3">
    <location>
        <begin position="651"/>
        <end position="663"/>
    </location>
</feature>
<dbReference type="Gene3D" id="3.80.10.10">
    <property type="entry name" value="Ribonuclease Inhibitor"/>
    <property type="match status" value="2"/>
</dbReference>
<reference evidence="5" key="1">
    <citation type="submission" date="2015-01" db="EMBL/GenBank/DDBJ databases">
        <authorList>
            <person name="Aksoy S."/>
            <person name="Warren W."/>
            <person name="Wilson R.K."/>
        </authorList>
    </citation>
    <scope>NUCLEOTIDE SEQUENCE [LARGE SCALE GENOMIC DNA]</scope>
    <source>
        <strain evidence="5">IAEA</strain>
    </source>
</reference>
<feature type="region of interest" description="Disordered" evidence="3">
    <location>
        <begin position="1787"/>
        <end position="1813"/>
    </location>
</feature>
<feature type="compositionally biased region" description="Low complexity" evidence="3">
    <location>
        <begin position="835"/>
        <end position="854"/>
    </location>
</feature>
<evidence type="ECO:0000313" key="5">
    <source>
        <dbReference type="Proteomes" id="UP000092460"/>
    </source>
</evidence>
<sequence>MSSFDSGNVSESNQHQQKTNLTKTATVVKVENAEDTAASNFNRTHEKLDENERVIITYKHRVVDEQCPIGDNKKKVDNDGELEGGNCAITGSKDANKIERDNAVYQNVSLIGKVPEKDFKTDENPSMELSETFRLGVPICGNGDNPNPIEAQLPIDCPPTTISIREGKLLLAGDNLSVASSTDEKQYVATENKNFTELDTVNAKSIGGGGGGGGSPVFKCEFNKSVTLMKTSSHTSTSLTPTTLPPLPTANKFNISHTSSDPSFGLKLRQTHQHNVVNESSPSWRPDTSGPYSSVVKSGTMSESASPNLTRKTSVSTVSLPRRVSFPKSDNELVTGYLEPANPWEHVCMVKSISEIAELYVTSCQKHNTKPLQCVLEHLKGVDLQNQLRQPLLSLKSVKLRPSDCEALEEVFKRVQYKSIDLSNCELDETAASAIFEMIEYYEATNELDISSNPSGMTHRGWVSCNYMIGHSQELQVLNAEGNPISKMSADNLGSALSTSNLHTLKLEHCGLRGSPLSNLSFKLRHNRTLKELWLGYNDLDCNDADAIAELLKVNHYLELIDVSNNNMRDEGLRHIVMALIMQSKELERRSTFKRTAAIDDDDSALQAEPLFQDDLKSCKNEWKSNDRVSRDISSPEPLETRDEKDEDNYVSSIESEIQVSQSDVRSGGGDCDMRTNEREFLDNPSILEEIDGDEDTEDTIRSSTVKNSSQNSGQSMLDKLLSMNSESSSEDGTSNLSTDTLAACCSEDTSLISDDILDATTNTSISNTNANIKAQTSEESNIAPFTMQPTGASCPNLIQSTSMVLLDTLDDYKSRRDDSSISVTLGPPTVDTISESQNNNLTNNSTSPKNNRLNNNIVAANDQSEIFEVTAEEGYCIHSSGADVSSKEHQSLMQHHSASKALDVNKNTKIIEDFDDTHSTDSAFESASEGDISRHLPEDFTRLSTSLESSRLDVLGKEPAIETATIASESNECLIAAAVSATTACTLTPFTPPFARIQKQLAECERCVNMSASNSCLSTSLPDTTTAMPTVKLNFGSLEESTNLSVEPIRGIKENIPKVTISEDNMTLKTKSIGGIMPTCSPTPPPPSTSPGGSSSGLRRTESSCAFLTQSSRTCSQSTDSLSSENSLDGSIGSGDINFSSSTQLNEKLTKNDTLTRQQRQMDVLTESTHRAPNGLKALSIWNNNLTKEAGLYISDLLAETVSLELLNIGKNCLSNDFVSSIKDSLTKNTTLTTLGLQSAHLSAKGIETLSSILTFGGNSTLQRIDIRDNKLEVESLTTIAEVLKSNTTITQIDIDDESKRLSVGSDAHLDYARVLENVRSMCSRNEKAQIQMQAERTIANTVGRKRGGYYLGSRKISLTCHGRPIGENINKNVTGGPQLSNSKLEVKRKPGTRLRSPVPSPPSVSPSSSPNRASRFQVFRVVEVSPLTSPMGQKTLGGNVTKAASSSSVSIPATEGNYQSQHYPSLSTLSLPTSSSLPSMTTISSSTQSIKRLSISPRSRFHVKKIYEDPMVPLAHRTVPPIIPPITPLHASNAIKGTKESTNPKLDINNVELDTKVLHNLPDLVPSSTTSAFSSTFTTTNTYSLPTTSLSLATISPLQYTVAPNAVVNDIKTEQSTNTTITISSNVDAHAETNNIIPSPSTLSSISALSSSSSLSASSSSSTSSSSTSPASNVDSSDVSSVASIEAASQQELVASGQCPLAVFSDNDITLTKNTVNEALVNAAAASMIATKESSSLIDNTDTASTSEDNVTPQSTQRVRKVSWISNPTAVDKLLTLFHNPTTIFQRSTSPESKSAPNTQTNPSTSNAAETTLAIQPQTAKSLLPLRKQSPPSWTKLSTDILNATSCGNVDVANTTTVTTAVASTAVAEQSRSFLDAASKQFRDFSKQVFRQNLSFGNEAITTTLTTTVTTTSVNNIGCSASGLLSSSISATTCTGCPGSIECDAGLIPTDVKQEIKENISPEHTVNEETIHSFQKLCSTTETTEPKDIETAVLDTKDCCAKKGNDGPQEEPSTHNT</sequence>
<evidence type="ECO:0000256" key="3">
    <source>
        <dbReference type="SAM" id="MobiDB-lite"/>
    </source>
</evidence>
<feature type="compositionally biased region" description="Acidic residues" evidence="3">
    <location>
        <begin position="689"/>
        <end position="698"/>
    </location>
</feature>
<dbReference type="EMBL" id="JXJN01016527">
    <property type="status" value="NOT_ANNOTATED_CDS"/>
    <property type="molecule type" value="Genomic_DNA"/>
</dbReference>
<keyword evidence="1" id="KW-0433">Leucine-rich repeat</keyword>
<dbReference type="Proteomes" id="UP000092460">
    <property type="component" value="Unassembled WGS sequence"/>
</dbReference>
<protein>
    <submittedName>
        <fullName evidence="4">Uncharacterized protein</fullName>
    </submittedName>
</protein>
<feature type="region of interest" description="Disordered" evidence="3">
    <location>
        <begin position="625"/>
        <end position="715"/>
    </location>
</feature>
<feature type="region of interest" description="Disordered" evidence="3">
    <location>
        <begin position="1734"/>
        <end position="1757"/>
    </location>
</feature>
<reference evidence="4" key="2">
    <citation type="submission" date="2020-05" db="UniProtKB">
        <authorList>
            <consortium name="EnsemblMetazoa"/>
        </authorList>
    </citation>
    <scope>IDENTIFICATION</scope>
    <source>
        <strain evidence="4">IAEA</strain>
    </source>
</reference>
<evidence type="ECO:0000256" key="2">
    <source>
        <dbReference type="ARBA" id="ARBA00022737"/>
    </source>
</evidence>
<keyword evidence="2" id="KW-0677">Repeat</keyword>
<feature type="compositionally biased region" description="Polar residues" evidence="3">
    <location>
        <begin position="702"/>
        <end position="715"/>
    </location>
</feature>
<evidence type="ECO:0000256" key="1">
    <source>
        <dbReference type="ARBA" id="ARBA00022614"/>
    </source>
</evidence>
<feature type="compositionally biased region" description="Polar residues" evidence="3">
    <location>
        <begin position="274"/>
        <end position="283"/>
    </location>
</feature>
<dbReference type="SMART" id="SM00368">
    <property type="entry name" value="LRR_RI"/>
    <property type="match status" value="7"/>
</dbReference>
<accession>A0A1B0BLP7</accession>
<proteinExistence type="predicted"/>
<feature type="region of interest" description="Disordered" evidence="3">
    <location>
        <begin position="274"/>
        <end position="314"/>
    </location>
</feature>
<feature type="region of interest" description="Disordered" evidence="3">
    <location>
        <begin position="1371"/>
        <end position="1414"/>
    </location>
</feature>
<feature type="compositionally biased region" description="Basic and acidic residues" evidence="3">
    <location>
        <begin position="672"/>
        <end position="682"/>
    </location>
</feature>
<dbReference type="PANTHER" id="PTHR24112:SF9">
    <property type="entry name" value="PROTEIN PHOSPHATASE 1 REGULATORY SUBUNIT 37"/>
    <property type="match status" value="1"/>
</dbReference>
<feature type="region of interest" description="Disordered" evidence="3">
    <location>
        <begin position="1657"/>
        <end position="1678"/>
    </location>
</feature>
<feature type="compositionally biased region" description="Polar residues" evidence="3">
    <location>
        <begin position="1371"/>
        <end position="1385"/>
    </location>
</feature>
<dbReference type="InterPro" id="IPR032675">
    <property type="entry name" value="LRR_dom_sf"/>
</dbReference>
<feature type="region of interest" description="Disordered" evidence="3">
    <location>
        <begin position="1073"/>
        <end position="1102"/>
    </location>
</feature>
<dbReference type="EnsemblMetazoa" id="GPPI034105-RA">
    <property type="protein sequence ID" value="GPPI034105-PA"/>
    <property type="gene ID" value="GPPI034105"/>
</dbReference>
<organism evidence="4 5">
    <name type="scientific">Glossina palpalis gambiensis</name>
    <dbReference type="NCBI Taxonomy" id="67801"/>
    <lineage>
        <taxon>Eukaryota</taxon>
        <taxon>Metazoa</taxon>
        <taxon>Ecdysozoa</taxon>
        <taxon>Arthropoda</taxon>
        <taxon>Hexapoda</taxon>
        <taxon>Insecta</taxon>
        <taxon>Pterygota</taxon>
        <taxon>Neoptera</taxon>
        <taxon>Endopterygota</taxon>
        <taxon>Diptera</taxon>
        <taxon>Brachycera</taxon>
        <taxon>Muscomorpha</taxon>
        <taxon>Hippoboscoidea</taxon>
        <taxon>Glossinidae</taxon>
        <taxon>Glossina</taxon>
    </lineage>
</organism>
<dbReference type="VEuPathDB" id="VectorBase:GPPI034105"/>
<evidence type="ECO:0000313" key="4">
    <source>
        <dbReference type="EnsemblMetazoa" id="GPPI034105-PA"/>
    </source>
</evidence>
<feature type="region of interest" description="Disordered" evidence="3">
    <location>
        <begin position="1"/>
        <end position="24"/>
    </location>
</feature>
<feature type="region of interest" description="Disordered" evidence="3">
    <location>
        <begin position="1117"/>
        <end position="1136"/>
    </location>
</feature>
<dbReference type="SUPFAM" id="SSF52047">
    <property type="entry name" value="RNI-like"/>
    <property type="match status" value="1"/>
</dbReference>
<dbReference type="InterPro" id="IPR051279">
    <property type="entry name" value="PP1-Reg/Actin-Interact_Protein"/>
</dbReference>
<dbReference type="PANTHER" id="PTHR24112">
    <property type="entry name" value="LEUCINE-RICH REPEAT, ISOFORM F-RELATED"/>
    <property type="match status" value="1"/>
</dbReference>
<keyword evidence="5" id="KW-1185">Reference proteome</keyword>
<feature type="compositionally biased region" description="Polar residues" evidence="3">
    <location>
        <begin position="1117"/>
        <end position="1130"/>
    </location>
</feature>
<feature type="region of interest" description="Disordered" evidence="3">
    <location>
        <begin position="817"/>
        <end position="854"/>
    </location>
</feature>